<comment type="function">
    <text evidence="1">Plays a role in the recruitment of the exosome to pre-rRNA to mediate the 3'-5' end processing of the 5.8S rRNA.</text>
</comment>
<name>A0ABR2YX66_9CHLO</name>
<comment type="caution">
    <text evidence="2">The sequence shown here is derived from an EMBL/GenBank/DDBJ whole genome shotgun (WGS) entry which is preliminary data.</text>
</comment>
<keyword evidence="1" id="KW-0539">Nucleus</keyword>
<dbReference type="Proteomes" id="UP001491310">
    <property type="component" value="Unassembled WGS sequence"/>
</dbReference>
<comment type="subunit">
    <text evidence="1">Monomer and homodimer.</text>
</comment>
<dbReference type="PANTHER" id="PTHR15341">
    <property type="entry name" value="SUN-COR STEROID HORMONE RECEPTOR CO-REPRESSOR"/>
    <property type="match status" value="1"/>
</dbReference>
<keyword evidence="3" id="KW-1185">Reference proteome</keyword>
<organism evidence="2 3">
    <name type="scientific">Coccomyxa subellipsoidea</name>
    <dbReference type="NCBI Taxonomy" id="248742"/>
    <lineage>
        <taxon>Eukaryota</taxon>
        <taxon>Viridiplantae</taxon>
        <taxon>Chlorophyta</taxon>
        <taxon>core chlorophytes</taxon>
        <taxon>Trebouxiophyceae</taxon>
        <taxon>Trebouxiophyceae incertae sedis</taxon>
        <taxon>Coccomyxaceae</taxon>
        <taxon>Coccomyxa</taxon>
    </lineage>
</organism>
<dbReference type="PANTHER" id="PTHR15341:SF3">
    <property type="entry name" value="NUCLEAR NUCLEIC ACID-BINDING PROTEIN C1D"/>
    <property type="match status" value="1"/>
</dbReference>
<evidence type="ECO:0000313" key="3">
    <source>
        <dbReference type="Proteomes" id="UP001491310"/>
    </source>
</evidence>
<sequence length="113" mass="13161">MVPLEQAAQHFLLARTVSSLYQCYIRLSGEAVEDYAHTKDMKRLEIYRKKIQKVESQKWFKEHKRSLEVNVSAANRFISHAIPELTTEQRAALRQVPCNSMSMFLVRSHAARI</sequence>
<accession>A0ABR2YX66</accession>
<dbReference type="InterPro" id="IPR011082">
    <property type="entry name" value="Exosome-assoc_fac/DNA_repair"/>
</dbReference>
<keyword evidence="1" id="KW-0238">DNA-binding</keyword>
<comment type="subcellular location">
    <subcellularLocation>
        <location evidence="1">Cytoplasm</location>
    </subcellularLocation>
    <subcellularLocation>
        <location evidence="1">Nucleus</location>
        <location evidence="1">Nucleolus</location>
    </subcellularLocation>
    <subcellularLocation>
        <location evidence="1">Nucleus</location>
    </subcellularLocation>
</comment>
<comment type="similarity">
    <text evidence="1">Belongs to the C1D family.</text>
</comment>
<keyword evidence="1" id="KW-0694">RNA-binding</keyword>
<gene>
    <name evidence="2" type="ORF">WJX75_009950</name>
</gene>
<reference evidence="2 3" key="1">
    <citation type="journal article" date="2024" name="Nat. Commun.">
        <title>Phylogenomics reveals the evolutionary origins of lichenization in chlorophyte algae.</title>
        <authorList>
            <person name="Puginier C."/>
            <person name="Libourel C."/>
            <person name="Otte J."/>
            <person name="Skaloud P."/>
            <person name="Haon M."/>
            <person name="Grisel S."/>
            <person name="Petersen M."/>
            <person name="Berrin J.G."/>
            <person name="Delaux P.M."/>
            <person name="Dal Grande F."/>
            <person name="Keller J."/>
        </authorList>
    </citation>
    <scope>NUCLEOTIDE SEQUENCE [LARGE SCALE GENOMIC DNA]</scope>
    <source>
        <strain evidence="2 3">SAG 216-7</strain>
    </source>
</reference>
<keyword evidence="1" id="KW-0698">rRNA processing</keyword>
<dbReference type="EMBL" id="JALJOT010000004">
    <property type="protein sequence ID" value="KAK9916199.1"/>
    <property type="molecule type" value="Genomic_DNA"/>
</dbReference>
<proteinExistence type="inferred from homology"/>
<keyword evidence="1" id="KW-0963">Cytoplasm</keyword>
<evidence type="ECO:0000313" key="2">
    <source>
        <dbReference type="EMBL" id="KAK9916199.1"/>
    </source>
</evidence>
<protein>
    <recommendedName>
        <fullName evidence="1">Nuclear nucleic acid-binding protein C1D</fullName>
    </recommendedName>
</protein>
<evidence type="ECO:0000256" key="1">
    <source>
        <dbReference type="RuleBase" id="RU368003"/>
    </source>
</evidence>